<protein>
    <submittedName>
        <fullName evidence="2">Uncharacterized protein</fullName>
    </submittedName>
</protein>
<dbReference type="AlphaFoldDB" id="A0A9Q1G538"/>
<evidence type="ECO:0000256" key="1">
    <source>
        <dbReference type="SAM" id="MobiDB-lite"/>
    </source>
</evidence>
<keyword evidence="3" id="KW-1185">Reference proteome</keyword>
<feature type="region of interest" description="Disordered" evidence="1">
    <location>
        <begin position="58"/>
        <end position="87"/>
    </location>
</feature>
<dbReference type="OrthoDB" id="10605933at2759"/>
<organism evidence="2 3">
    <name type="scientific">Synaphobranchus kaupii</name>
    <name type="common">Kaup's arrowtooth eel</name>
    <dbReference type="NCBI Taxonomy" id="118154"/>
    <lineage>
        <taxon>Eukaryota</taxon>
        <taxon>Metazoa</taxon>
        <taxon>Chordata</taxon>
        <taxon>Craniata</taxon>
        <taxon>Vertebrata</taxon>
        <taxon>Euteleostomi</taxon>
        <taxon>Actinopterygii</taxon>
        <taxon>Neopterygii</taxon>
        <taxon>Teleostei</taxon>
        <taxon>Anguilliformes</taxon>
        <taxon>Synaphobranchidae</taxon>
        <taxon>Synaphobranchus</taxon>
    </lineage>
</organism>
<gene>
    <name evidence="2" type="ORF">SKAU_G00054500</name>
</gene>
<evidence type="ECO:0000313" key="2">
    <source>
        <dbReference type="EMBL" id="KAJ8374870.1"/>
    </source>
</evidence>
<name>A0A9Q1G538_SYNKA</name>
<sequence length="116" mass="11812">MEHLVINGFTSTPPQMKLSTLLAPQTSLDGLVSQVALPFPAGGSDVSCLFPLTLGPQPAAGRSNQPTTAPWPGVNKGGGPDQFCGNNDRGRACSLLNQGSGARGQAGLDTRARALG</sequence>
<dbReference type="EMBL" id="JAINUF010000002">
    <property type="protein sequence ID" value="KAJ8374870.1"/>
    <property type="molecule type" value="Genomic_DNA"/>
</dbReference>
<proteinExistence type="predicted"/>
<comment type="caution">
    <text evidence="2">The sequence shown here is derived from an EMBL/GenBank/DDBJ whole genome shotgun (WGS) entry which is preliminary data.</text>
</comment>
<evidence type="ECO:0000313" key="3">
    <source>
        <dbReference type="Proteomes" id="UP001152622"/>
    </source>
</evidence>
<reference evidence="2" key="1">
    <citation type="journal article" date="2023" name="Science">
        <title>Genome structures resolve the early diversification of teleost fishes.</title>
        <authorList>
            <person name="Parey E."/>
            <person name="Louis A."/>
            <person name="Montfort J."/>
            <person name="Bouchez O."/>
            <person name="Roques C."/>
            <person name="Iampietro C."/>
            <person name="Lluch J."/>
            <person name="Castinel A."/>
            <person name="Donnadieu C."/>
            <person name="Desvignes T."/>
            <person name="Floi Bucao C."/>
            <person name="Jouanno E."/>
            <person name="Wen M."/>
            <person name="Mejri S."/>
            <person name="Dirks R."/>
            <person name="Jansen H."/>
            <person name="Henkel C."/>
            <person name="Chen W.J."/>
            <person name="Zahm M."/>
            <person name="Cabau C."/>
            <person name="Klopp C."/>
            <person name="Thompson A.W."/>
            <person name="Robinson-Rechavi M."/>
            <person name="Braasch I."/>
            <person name="Lecointre G."/>
            <person name="Bobe J."/>
            <person name="Postlethwait J.H."/>
            <person name="Berthelot C."/>
            <person name="Roest Crollius H."/>
            <person name="Guiguen Y."/>
        </authorList>
    </citation>
    <scope>NUCLEOTIDE SEQUENCE</scope>
    <source>
        <strain evidence="2">WJC10195</strain>
    </source>
</reference>
<dbReference type="Proteomes" id="UP001152622">
    <property type="component" value="Chromosome 2"/>
</dbReference>
<accession>A0A9Q1G538</accession>